<dbReference type="InterPro" id="IPR032675">
    <property type="entry name" value="LRR_dom_sf"/>
</dbReference>
<protein>
    <submittedName>
        <fullName evidence="1">Uncharacterized protein</fullName>
    </submittedName>
</protein>
<gene>
    <name evidence="1" type="ORF">HPB52_012657</name>
</gene>
<dbReference type="Gene3D" id="3.80.10.10">
    <property type="entry name" value="Ribonuclease Inhibitor"/>
    <property type="match status" value="2"/>
</dbReference>
<dbReference type="AlphaFoldDB" id="A0A9D4TA12"/>
<dbReference type="Proteomes" id="UP000821837">
    <property type="component" value="Chromosome 1"/>
</dbReference>
<proteinExistence type="predicted"/>
<dbReference type="OrthoDB" id="6497189at2759"/>
<accession>A0A9D4TA12</accession>
<evidence type="ECO:0000313" key="2">
    <source>
        <dbReference type="Proteomes" id="UP000821837"/>
    </source>
</evidence>
<dbReference type="OMA" id="GEENMQV"/>
<dbReference type="VEuPathDB" id="VectorBase:RSAN_035014"/>
<comment type="caution">
    <text evidence="1">The sequence shown here is derived from an EMBL/GenBank/DDBJ whole genome shotgun (WGS) entry which is preliminary data.</text>
</comment>
<dbReference type="EMBL" id="JABSTV010001245">
    <property type="protein sequence ID" value="KAH7983569.1"/>
    <property type="molecule type" value="Genomic_DNA"/>
</dbReference>
<sequence>MSSYQLPANASEDVLQLKIDEVQGNLQSLNISNCIVAQPAIMLSLLARLRNLQTLSCIACPLKASFLLDRLLRSLRNVTHLEFSLVDAKDYAREELINIRHLGKVHKGRVTNIRKLYVEIADEENMELLRSFLQYCPHVADLHIHFTHYVRFEFGVVACLRIVENQSELVAFTFTCEAPSTMQSEPTQLLELQYCIDIHGNVVFRTNPKAFSYALLRDLAASPQAVLPLEPAVLVAFETPHLERQLLDAGAHHDWAKLQSLCILLYARSLDETVYPAVDARYNLVLRVFFARLSNLVELNVSSFHFGDGNDFTELLAVSALQQLRALSLPPCGLRHSGAVRRLAVSSGNIEDLDIRVNLDGRHCNCTFCDNELVIEPADASAFRIGSGRLTLSNLPNLASLDFLQCLQVSHLRFIDVSAKPRFDYTAFSEAVRSNDNLRSLVVKFRDINFRDESFESSLRPAKALEHVCLLTKRELMPEVAEKVVESMALQLPSISYLHIHYVDRGTFTEASVTWIRLPESDTADEPDQGKVMQGKPCIMCSTQTFIALAKPRSREL</sequence>
<name>A0A9D4TA12_RHISA</name>
<evidence type="ECO:0000313" key="1">
    <source>
        <dbReference type="EMBL" id="KAH7983569.1"/>
    </source>
</evidence>
<reference evidence="1" key="2">
    <citation type="submission" date="2021-09" db="EMBL/GenBank/DDBJ databases">
        <authorList>
            <person name="Jia N."/>
            <person name="Wang J."/>
            <person name="Shi W."/>
            <person name="Du L."/>
            <person name="Sun Y."/>
            <person name="Zhan W."/>
            <person name="Jiang J."/>
            <person name="Wang Q."/>
            <person name="Zhang B."/>
            <person name="Ji P."/>
            <person name="Sakyi L.B."/>
            <person name="Cui X."/>
            <person name="Yuan T."/>
            <person name="Jiang B."/>
            <person name="Yang W."/>
            <person name="Lam T.T.-Y."/>
            <person name="Chang Q."/>
            <person name="Ding S."/>
            <person name="Wang X."/>
            <person name="Zhu J."/>
            <person name="Ruan X."/>
            <person name="Zhao L."/>
            <person name="Wei J."/>
            <person name="Que T."/>
            <person name="Du C."/>
            <person name="Cheng J."/>
            <person name="Dai P."/>
            <person name="Han X."/>
            <person name="Huang E."/>
            <person name="Gao Y."/>
            <person name="Liu J."/>
            <person name="Shao H."/>
            <person name="Ye R."/>
            <person name="Li L."/>
            <person name="Wei W."/>
            <person name="Wang X."/>
            <person name="Wang C."/>
            <person name="Huo Q."/>
            <person name="Li W."/>
            <person name="Guo W."/>
            <person name="Chen H."/>
            <person name="Chen S."/>
            <person name="Zhou L."/>
            <person name="Zhou L."/>
            <person name="Ni X."/>
            <person name="Tian J."/>
            <person name="Zhou Y."/>
            <person name="Sheng Y."/>
            <person name="Liu T."/>
            <person name="Pan Y."/>
            <person name="Xia L."/>
            <person name="Li J."/>
            <person name="Zhao F."/>
            <person name="Cao W."/>
        </authorList>
    </citation>
    <scope>NUCLEOTIDE SEQUENCE</scope>
    <source>
        <strain evidence="1">Rsan-2018</strain>
        <tissue evidence="1">Larvae</tissue>
    </source>
</reference>
<dbReference type="SUPFAM" id="SSF52047">
    <property type="entry name" value="RNI-like"/>
    <property type="match status" value="1"/>
</dbReference>
<organism evidence="1 2">
    <name type="scientific">Rhipicephalus sanguineus</name>
    <name type="common">Brown dog tick</name>
    <name type="synonym">Ixodes sanguineus</name>
    <dbReference type="NCBI Taxonomy" id="34632"/>
    <lineage>
        <taxon>Eukaryota</taxon>
        <taxon>Metazoa</taxon>
        <taxon>Ecdysozoa</taxon>
        <taxon>Arthropoda</taxon>
        <taxon>Chelicerata</taxon>
        <taxon>Arachnida</taxon>
        <taxon>Acari</taxon>
        <taxon>Parasitiformes</taxon>
        <taxon>Ixodida</taxon>
        <taxon>Ixodoidea</taxon>
        <taxon>Ixodidae</taxon>
        <taxon>Rhipicephalinae</taxon>
        <taxon>Rhipicephalus</taxon>
        <taxon>Rhipicephalus</taxon>
    </lineage>
</organism>
<keyword evidence="2" id="KW-1185">Reference proteome</keyword>
<reference evidence="1" key="1">
    <citation type="journal article" date="2020" name="Cell">
        <title>Large-Scale Comparative Analyses of Tick Genomes Elucidate Their Genetic Diversity and Vector Capacities.</title>
        <authorList>
            <consortium name="Tick Genome and Microbiome Consortium (TIGMIC)"/>
            <person name="Jia N."/>
            <person name="Wang J."/>
            <person name="Shi W."/>
            <person name="Du L."/>
            <person name="Sun Y."/>
            <person name="Zhan W."/>
            <person name="Jiang J.F."/>
            <person name="Wang Q."/>
            <person name="Zhang B."/>
            <person name="Ji P."/>
            <person name="Bell-Sakyi L."/>
            <person name="Cui X.M."/>
            <person name="Yuan T.T."/>
            <person name="Jiang B.G."/>
            <person name="Yang W.F."/>
            <person name="Lam T.T."/>
            <person name="Chang Q.C."/>
            <person name="Ding S.J."/>
            <person name="Wang X.J."/>
            <person name="Zhu J.G."/>
            <person name="Ruan X.D."/>
            <person name="Zhao L."/>
            <person name="Wei J.T."/>
            <person name="Ye R.Z."/>
            <person name="Que T.C."/>
            <person name="Du C.H."/>
            <person name="Zhou Y.H."/>
            <person name="Cheng J.X."/>
            <person name="Dai P.F."/>
            <person name="Guo W.B."/>
            <person name="Han X.H."/>
            <person name="Huang E.J."/>
            <person name="Li L.F."/>
            <person name="Wei W."/>
            <person name="Gao Y.C."/>
            <person name="Liu J.Z."/>
            <person name="Shao H.Z."/>
            <person name="Wang X."/>
            <person name="Wang C.C."/>
            <person name="Yang T.C."/>
            <person name="Huo Q.B."/>
            <person name="Li W."/>
            <person name="Chen H.Y."/>
            <person name="Chen S.E."/>
            <person name="Zhou L.G."/>
            <person name="Ni X.B."/>
            <person name="Tian J.H."/>
            <person name="Sheng Y."/>
            <person name="Liu T."/>
            <person name="Pan Y.S."/>
            <person name="Xia L.Y."/>
            <person name="Li J."/>
            <person name="Zhao F."/>
            <person name="Cao W.C."/>
        </authorList>
    </citation>
    <scope>NUCLEOTIDE SEQUENCE</scope>
    <source>
        <strain evidence="1">Rsan-2018</strain>
    </source>
</reference>